<reference evidence="3" key="1">
    <citation type="journal article" date="2019" name="Int. J. Syst. Evol. Microbiol.">
        <title>The Global Catalogue of Microorganisms (GCM) 10K type strain sequencing project: providing services to taxonomists for standard genome sequencing and annotation.</title>
        <authorList>
            <consortium name="The Broad Institute Genomics Platform"/>
            <consortium name="The Broad Institute Genome Sequencing Center for Infectious Disease"/>
            <person name="Wu L."/>
            <person name="Ma J."/>
        </authorList>
    </citation>
    <scope>NUCLEOTIDE SEQUENCE [LARGE SCALE GENOMIC DNA]</scope>
    <source>
        <strain evidence="3">JCM 17626</strain>
    </source>
</reference>
<feature type="coiled-coil region" evidence="1">
    <location>
        <begin position="101"/>
        <end position="128"/>
    </location>
</feature>
<proteinExistence type="predicted"/>
<evidence type="ECO:0000313" key="3">
    <source>
        <dbReference type="Proteomes" id="UP001501772"/>
    </source>
</evidence>
<organism evidence="2 3">
    <name type="scientific">Pedobacter jeongneungensis</name>
    <dbReference type="NCBI Taxonomy" id="947309"/>
    <lineage>
        <taxon>Bacteria</taxon>
        <taxon>Pseudomonadati</taxon>
        <taxon>Bacteroidota</taxon>
        <taxon>Sphingobacteriia</taxon>
        <taxon>Sphingobacteriales</taxon>
        <taxon>Sphingobacteriaceae</taxon>
        <taxon>Pedobacter</taxon>
    </lineage>
</organism>
<accession>A0ABP8BDK5</accession>
<keyword evidence="3" id="KW-1185">Reference proteome</keyword>
<gene>
    <name evidence="2" type="ORF">GCM10022289_21670</name>
</gene>
<dbReference type="Proteomes" id="UP001501772">
    <property type="component" value="Unassembled WGS sequence"/>
</dbReference>
<sequence length="216" mass="25466">MYAPEPFLDNFFINKIFEVKEIEYSALYNYHLKFFLGNQKKKLKEDFFRKIMDIVTLTRSEIIRQSRKTLFSIEKVKLDSRHNKLDKFIKTISEYDEWGILESESERNKKLQEENKALTSLLSEITVEPHHKIDIKNGNKKNLIALFQDLIEIEHPKNSDKVTISTSAVKTWAKIVSLYFTENGKAIPLETALNYFDGTSKLKKSDRIYNISYIDR</sequence>
<evidence type="ECO:0000256" key="1">
    <source>
        <dbReference type="SAM" id="Coils"/>
    </source>
</evidence>
<protein>
    <submittedName>
        <fullName evidence="2">Uncharacterized protein</fullName>
    </submittedName>
</protein>
<comment type="caution">
    <text evidence="2">The sequence shown here is derived from an EMBL/GenBank/DDBJ whole genome shotgun (WGS) entry which is preliminary data.</text>
</comment>
<evidence type="ECO:0000313" key="2">
    <source>
        <dbReference type="EMBL" id="GAA4204201.1"/>
    </source>
</evidence>
<name>A0ABP8BDK5_9SPHI</name>
<keyword evidence="1" id="KW-0175">Coiled coil</keyword>
<dbReference type="EMBL" id="BAABBY010000005">
    <property type="protein sequence ID" value="GAA4204201.1"/>
    <property type="molecule type" value="Genomic_DNA"/>
</dbReference>